<keyword evidence="4" id="KW-0732">Signal</keyword>
<dbReference type="InterPro" id="IPR011990">
    <property type="entry name" value="TPR-like_helical_dom_sf"/>
</dbReference>
<reference evidence="5" key="1">
    <citation type="journal article" date="2021" name="PeerJ">
        <title>Extensive microbial diversity within the chicken gut microbiome revealed by metagenomics and culture.</title>
        <authorList>
            <person name="Gilroy R."/>
            <person name="Ravi A."/>
            <person name="Getino M."/>
            <person name="Pursley I."/>
            <person name="Horton D.L."/>
            <person name="Alikhan N.F."/>
            <person name="Baker D."/>
            <person name="Gharbi K."/>
            <person name="Hall N."/>
            <person name="Watson M."/>
            <person name="Adriaenssens E.M."/>
            <person name="Foster-Nyarko E."/>
            <person name="Jarju S."/>
            <person name="Secka A."/>
            <person name="Antonio M."/>
            <person name="Oren A."/>
            <person name="Chaudhuri R.R."/>
            <person name="La Ragione R."/>
            <person name="Hildebrand F."/>
            <person name="Pallen M.J."/>
        </authorList>
    </citation>
    <scope>NUCLEOTIDE SEQUENCE</scope>
    <source>
        <strain evidence="5">ChiHjej12B11-9795</strain>
    </source>
</reference>
<evidence type="ECO:0000313" key="6">
    <source>
        <dbReference type="Proteomes" id="UP000823862"/>
    </source>
</evidence>
<organism evidence="5 6">
    <name type="scientific">Candidatus Bacteroides avicola</name>
    <dbReference type="NCBI Taxonomy" id="2838468"/>
    <lineage>
        <taxon>Bacteria</taxon>
        <taxon>Pseudomonadati</taxon>
        <taxon>Bacteroidota</taxon>
        <taxon>Bacteroidia</taxon>
        <taxon>Bacteroidales</taxon>
        <taxon>Bacteroidaceae</taxon>
        <taxon>Bacteroides</taxon>
    </lineage>
</organism>
<dbReference type="Gene3D" id="1.25.40.10">
    <property type="entry name" value="Tetratricopeptide repeat domain"/>
    <property type="match status" value="8"/>
</dbReference>
<reference evidence="5" key="2">
    <citation type="submission" date="2021-04" db="EMBL/GenBank/DDBJ databases">
        <authorList>
            <person name="Gilroy R."/>
        </authorList>
    </citation>
    <scope>NUCLEOTIDE SEQUENCE</scope>
    <source>
        <strain evidence="5">ChiHjej12B11-9795</strain>
    </source>
</reference>
<sequence length="1013" mass="114394">MKKQSFSRILGLALCCMPLSAWAQKTDKVPVPQQLYNEGYELFRQKAYAAALSPLEAYLKQTGSGRLPATEATQRAEAEYMLVCAAYELGNPQSTELLRAYLEENPDTPHANRLQALVASTYFFKQDYETALSVFRQTRLDWLEADERDDMTYRLATCYLQTGDLQEAAAWFSALQAMSVRYDGDCTYYLSYIRYTQQRYDEALQGFLSLQSHAKYQALAPYYIAEIYLAKQQYDKAEIVAQNYLSAYPSEKHASEMQRVLGTAQYHFGKYQEAMASLEKYAASTERPRRDASYLQGMACYRCGVYSKVPDALGWVTLENDALSQNAYLHMGLAYLKMGEKNQARMAFEQAAVSDADRHVKEQAAYNYALCIHETAYSAFGESVKVFENFLNEFPESAYTDRVSSYLVDVYMSTRSYEAALQSIDRIRTPNAGILRAKARILFQLGTQAFANADFSGAAGYFRQAQTLAASQGSQGRDLRDKATYWGGEALYRSGNLTQAASAFDTYLNSTTQRSGEMYALAYYNLGYIAFHQQNYAAAESRLSRYVRLETGENRAALADAYNRLGDCCLQGRRFGEARQYYATAEKLDMPTGDYSLYQQALVAGLQKDYGGKVNLLDRLAARYPQSAYATNALYEKGRSFVQASQSTQAIATFRQLLEQHPESPAARKAAAEIGLLYYQENQYDQAVEAYKYVLTHYPGSEEARLALRDLKSLYVETNRVDEFARLAEQLPGGIRVEASEQDSLTYAAADRQYMKGDVAPAKESFAHYLQQYPDGAFSLDSHYRLCVIAKQQGDEEGVLLHAGKVLAYPDSPYSEEALLMRGEVLFNRKQYEEARTDYRQLQTKATTPERRQLGMVGVLRCSYLLADDAATVEAATALLAESNLTAELQNEARYDRAKALLNQNDTARATDDLRALAADTRTLQGAEAKYRLAQLLYDAGNYADAEKEALDFIDQSTPHAYWLARTFVLLSDAYVAMDKKLEARQYLLSLQQNYQEKDDIQQMITERLEKLK</sequence>
<dbReference type="Pfam" id="PF13181">
    <property type="entry name" value="TPR_8"/>
    <property type="match status" value="1"/>
</dbReference>
<dbReference type="PROSITE" id="PS50005">
    <property type="entry name" value="TPR"/>
    <property type="match status" value="3"/>
</dbReference>
<keyword evidence="1" id="KW-0677">Repeat</keyword>
<dbReference type="EMBL" id="DWZI01000046">
    <property type="protein sequence ID" value="HJA86413.1"/>
    <property type="molecule type" value="Genomic_DNA"/>
</dbReference>
<dbReference type="SUPFAM" id="SSF48452">
    <property type="entry name" value="TPR-like"/>
    <property type="match status" value="4"/>
</dbReference>
<gene>
    <name evidence="5" type="ORF">H9950_09545</name>
</gene>
<evidence type="ECO:0000256" key="1">
    <source>
        <dbReference type="ARBA" id="ARBA00022737"/>
    </source>
</evidence>
<dbReference type="Pfam" id="PF13174">
    <property type="entry name" value="TPR_6"/>
    <property type="match status" value="1"/>
</dbReference>
<feature type="repeat" description="TPR" evidence="3">
    <location>
        <begin position="631"/>
        <end position="664"/>
    </location>
</feature>
<dbReference type="InterPro" id="IPR051012">
    <property type="entry name" value="CellSynth/LPSAsmb/PSIAsmb"/>
</dbReference>
<dbReference type="AlphaFoldDB" id="A0A9D2HYG5"/>
<evidence type="ECO:0000256" key="2">
    <source>
        <dbReference type="ARBA" id="ARBA00022803"/>
    </source>
</evidence>
<evidence type="ECO:0000313" key="5">
    <source>
        <dbReference type="EMBL" id="HJA86413.1"/>
    </source>
</evidence>
<feature type="repeat" description="TPR" evidence="3">
    <location>
        <begin position="668"/>
        <end position="701"/>
    </location>
</feature>
<evidence type="ECO:0000256" key="4">
    <source>
        <dbReference type="SAM" id="SignalP"/>
    </source>
</evidence>
<dbReference type="PANTHER" id="PTHR45586:SF1">
    <property type="entry name" value="LIPOPOLYSACCHARIDE ASSEMBLY PROTEIN B"/>
    <property type="match status" value="1"/>
</dbReference>
<dbReference type="InterPro" id="IPR019734">
    <property type="entry name" value="TPR_rpt"/>
</dbReference>
<name>A0A9D2HYG5_9BACE</name>
<comment type="caution">
    <text evidence="5">The sequence shown here is derived from an EMBL/GenBank/DDBJ whole genome shotgun (WGS) entry which is preliminary data.</text>
</comment>
<feature type="chain" id="PRO_5039611903" evidence="4">
    <location>
        <begin position="24"/>
        <end position="1013"/>
    </location>
</feature>
<feature type="signal peptide" evidence="4">
    <location>
        <begin position="1"/>
        <end position="23"/>
    </location>
</feature>
<accession>A0A9D2HYG5</accession>
<dbReference type="Pfam" id="PF13432">
    <property type="entry name" value="TPR_16"/>
    <property type="match status" value="6"/>
</dbReference>
<dbReference type="Proteomes" id="UP000823862">
    <property type="component" value="Unassembled WGS sequence"/>
</dbReference>
<evidence type="ECO:0000256" key="3">
    <source>
        <dbReference type="PROSITE-ProRule" id="PRU00339"/>
    </source>
</evidence>
<proteinExistence type="predicted"/>
<protein>
    <submittedName>
        <fullName evidence="5">Tetratricopeptide repeat protein</fullName>
    </submittedName>
</protein>
<dbReference type="SMART" id="SM00028">
    <property type="entry name" value="TPR"/>
    <property type="match status" value="10"/>
</dbReference>
<keyword evidence="2 3" id="KW-0802">TPR repeat</keyword>
<feature type="repeat" description="TPR" evidence="3">
    <location>
        <begin position="325"/>
        <end position="358"/>
    </location>
</feature>
<dbReference type="PANTHER" id="PTHR45586">
    <property type="entry name" value="TPR REPEAT-CONTAINING PROTEIN PA4667"/>
    <property type="match status" value="1"/>
</dbReference>